<dbReference type="PANTHER" id="PTHR11647">
    <property type="entry name" value="HYDRANTOINASE/DIHYDROPYRIMIDINASE FAMILY MEMBER"/>
    <property type="match status" value="1"/>
</dbReference>
<gene>
    <name evidence="2" type="primary">allB</name>
    <name evidence="2" type="ORF">Pan54_16720</name>
</gene>
<evidence type="ECO:0000256" key="1">
    <source>
        <dbReference type="SAM" id="MobiDB-lite"/>
    </source>
</evidence>
<evidence type="ECO:0000313" key="2">
    <source>
        <dbReference type="EMBL" id="TWT60940.1"/>
    </source>
</evidence>
<dbReference type="EC" id="3.5.2.5" evidence="2"/>
<dbReference type="Gene3D" id="3.20.20.140">
    <property type="entry name" value="Metal-dependent hydrolases"/>
    <property type="match status" value="1"/>
</dbReference>
<dbReference type="SUPFAM" id="SSF51338">
    <property type="entry name" value="Composite domain of metallo-dependent hydrolases"/>
    <property type="match status" value="1"/>
</dbReference>
<evidence type="ECO:0000313" key="3">
    <source>
        <dbReference type="Proteomes" id="UP000316095"/>
    </source>
</evidence>
<dbReference type="InterPro" id="IPR050378">
    <property type="entry name" value="Metallo-dep_Hydrolases_sf"/>
</dbReference>
<dbReference type="RefSeq" id="WP_146502986.1">
    <property type="nucleotide sequence ID" value="NZ_SJPG01000001.1"/>
</dbReference>
<dbReference type="PANTHER" id="PTHR11647:SF1">
    <property type="entry name" value="COLLAPSIN RESPONSE MEDIATOR PROTEIN"/>
    <property type="match status" value="1"/>
</dbReference>
<dbReference type="InterPro" id="IPR018247">
    <property type="entry name" value="EF_Hand_1_Ca_BS"/>
</dbReference>
<keyword evidence="2" id="KW-0378">Hydrolase</keyword>
<dbReference type="GO" id="GO:0005829">
    <property type="term" value="C:cytosol"/>
    <property type="evidence" value="ECO:0007669"/>
    <property type="project" value="TreeGrafter"/>
</dbReference>
<dbReference type="Gene3D" id="2.30.40.10">
    <property type="entry name" value="Urease, subunit C, domain 1"/>
    <property type="match status" value="1"/>
</dbReference>
<dbReference type="OrthoDB" id="9797498at2"/>
<dbReference type="Gene3D" id="3.30.1490.130">
    <property type="entry name" value="D-aminoacylase. Domain 3"/>
    <property type="match status" value="1"/>
</dbReference>
<dbReference type="InterPro" id="IPR032466">
    <property type="entry name" value="Metal_Hydrolase"/>
</dbReference>
<dbReference type="InterPro" id="IPR011059">
    <property type="entry name" value="Metal-dep_hydrolase_composite"/>
</dbReference>
<dbReference type="GO" id="GO:0016811">
    <property type="term" value="F:hydrolase activity, acting on carbon-nitrogen (but not peptide) bonds, in linear amides"/>
    <property type="evidence" value="ECO:0007669"/>
    <property type="project" value="InterPro"/>
</dbReference>
<dbReference type="InterPro" id="IPR023100">
    <property type="entry name" value="D-aminoacylase_insert_dom_sf"/>
</dbReference>
<dbReference type="SUPFAM" id="SSF51556">
    <property type="entry name" value="Metallo-dependent hydrolases"/>
    <property type="match status" value="1"/>
</dbReference>
<dbReference type="Proteomes" id="UP000316095">
    <property type="component" value="Unassembled WGS sequence"/>
</dbReference>
<dbReference type="PROSITE" id="PS00018">
    <property type="entry name" value="EF_HAND_1"/>
    <property type="match status" value="1"/>
</dbReference>
<protein>
    <submittedName>
        <fullName evidence="2">Allantoinase</fullName>
        <ecNumber evidence="2">3.5.2.5</ecNumber>
    </submittedName>
</protein>
<dbReference type="NCBIfam" id="NF006560">
    <property type="entry name" value="PRK09061.1"/>
    <property type="match status" value="1"/>
</dbReference>
<keyword evidence="3" id="KW-1185">Reference proteome</keyword>
<reference evidence="2 3" key="1">
    <citation type="submission" date="2019-02" db="EMBL/GenBank/DDBJ databases">
        <title>Deep-cultivation of Planctomycetes and their phenomic and genomic characterization uncovers novel biology.</title>
        <authorList>
            <person name="Wiegand S."/>
            <person name="Jogler M."/>
            <person name="Boedeker C."/>
            <person name="Pinto D."/>
            <person name="Vollmers J."/>
            <person name="Rivas-Marin E."/>
            <person name="Kohn T."/>
            <person name="Peeters S.H."/>
            <person name="Heuer A."/>
            <person name="Rast P."/>
            <person name="Oberbeckmann S."/>
            <person name="Bunk B."/>
            <person name="Jeske O."/>
            <person name="Meyerdierks A."/>
            <person name="Storesund J.E."/>
            <person name="Kallscheuer N."/>
            <person name="Luecker S."/>
            <person name="Lage O.M."/>
            <person name="Pohl T."/>
            <person name="Merkel B.J."/>
            <person name="Hornburger P."/>
            <person name="Mueller R.-W."/>
            <person name="Bruemmer F."/>
            <person name="Labrenz M."/>
            <person name="Spormann A.M."/>
            <person name="Op Den Camp H."/>
            <person name="Overmann J."/>
            <person name="Amann R."/>
            <person name="Jetten M.S.M."/>
            <person name="Mascher T."/>
            <person name="Medema M.H."/>
            <person name="Devos D.P."/>
            <person name="Kaster A.-K."/>
            <person name="Ovreas L."/>
            <person name="Rohde M."/>
            <person name="Galperin M.Y."/>
            <person name="Jogler C."/>
        </authorList>
    </citation>
    <scope>NUCLEOTIDE SEQUENCE [LARGE SCALE GENOMIC DNA]</scope>
    <source>
        <strain evidence="2 3">Pan54</strain>
    </source>
</reference>
<sequence>MLKTVVIVFAISLFPINIIMAADYDLVILNGRVMDPETKLDAVRNVGIKDGKISAITTESIKGKETIDASGHVVAPGFIDTHYHALDGLAVRLALRDGVTTGMDLEWGALNIDAWYAAKKNKWPMNYGTGISHEGARMIVHDRLELNDPVDATTVAELRAEAGKDGVIGWSETRSNIEQMNRISKILDEGLRQGAIGVSSTVGYMRTGVTTYEMFEAQRAAARYGRLTAAHPRFHPSSQTPTESPLGFDELFTNAFLLGAPMIYCHDNDYGWWEIEEKLQMARAKGLNMWSEYYPYTAGSTTIGAEFFRPDSWEKGMGYKYEETLYDPSQDKFLNKDEYLDLAKSDPARTIVCFIPPRKEWLPFWLKTPHMAVGADSMWSGLSWDDKYEEYKGHPRTAGCHGKVLRLGRQYNVPLMFSLAQFSYWPAKHLGDAGVDAMKVRGRLQVGMVADIVIFDSKNAKDNATYKAGEQGLPTTGIPYVVVNGNMVVKDSKFQKVWAGEPIRYPVETQGRFTPASKKQWLKSHTIDSGGIKPNVKPMANSKAGLKESTGSKETASSELRNLHSPSWFAGRLPKNADFCCEYHMLLARIEKRKTTDRPSNARP</sequence>
<accession>A0A5C5XD70</accession>
<name>A0A5C5XD70_9PLAN</name>
<comment type="caution">
    <text evidence="2">The sequence shown here is derived from an EMBL/GenBank/DDBJ whole genome shotgun (WGS) entry which is preliminary data.</text>
</comment>
<feature type="region of interest" description="Disordered" evidence="1">
    <location>
        <begin position="527"/>
        <end position="560"/>
    </location>
</feature>
<dbReference type="AlphaFoldDB" id="A0A5C5XD70"/>
<organism evidence="2 3">
    <name type="scientific">Rubinisphaera italica</name>
    <dbReference type="NCBI Taxonomy" id="2527969"/>
    <lineage>
        <taxon>Bacteria</taxon>
        <taxon>Pseudomonadati</taxon>
        <taxon>Planctomycetota</taxon>
        <taxon>Planctomycetia</taxon>
        <taxon>Planctomycetales</taxon>
        <taxon>Planctomycetaceae</taxon>
        <taxon>Rubinisphaera</taxon>
    </lineage>
</organism>
<dbReference type="EMBL" id="SJPG01000001">
    <property type="protein sequence ID" value="TWT60940.1"/>
    <property type="molecule type" value="Genomic_DNA"/>
</dbReference>
<proteinExistence type="predicted"/>
<dbReference type="GO" id="GO:0004038">
    <property type="term" value="F:allantoinase activity"/>
    <property type="evidence" value="ECO:0007669"/>
    <property type="project" value="UniProtKB-EC"/>
</dbReference>